<protein>
    <recommendedName>
        <fullName evidence="5">Transmembrane protein</fullName>
    </recommendedName>
</protein>
<comment type="caution">
    <text evidence="3">The sequence shown here is derived from an EMBL/GenBank/DDBJ whole genome shotgun (WGS) entry which is preliminary data.</text>
</comment>
<keyword evidence="4" id="KW-1185">Reference proteome</keyword>
<proteinExistence type="predicted"/>
<sequence length="476" mass="51219">MLAVLAVTALVMQLARGESTSVDVVALLSPFVLVALPLMATTAGAALFFELVPGLRTGAGNVVWFFLWMVFATSGQSPKFPLDGIGVSPVVQSMRAAMEQQGLDRSGGEFSLGLTYLEHPLKTFVWTGFTPGADFVLNRLALVGIAVVVALVPALWFGRFDPTLRPGRRAPHGENAPTPEPVVPVSVVEWEHSPDAVVRTPPLPRAPVFPGNSFGRLLWGEWRVLVQGTRAWWWGGAGFVAVMTLLAPATTVSRVMLPVAWLWPIVVWSRLGAQRHEHGVADLLGAYPTARRRVLAEWLAGFALTGLVGIVPLLKMLSILDWPGAAAWTGGALFIPSLALSLGSLSRTHRLFQAVYPPVVRRDQRSSRAGLHGRDPGRGPAGGAPAGGGRRAGLGAGGGGVPGERRGTTSARLMPDLRRRRHITRLLRLRSPCATRFLSTLPTLRSSRSPTSRAARRRHHSTFRQPHQQSALPLIG</sequence>
<keyword evidence="2" id="KW-1133">Transmembrane helix</keyword>
<organism evidence="3 4">
    <name type="scientific">Streptoalloteichus tenebrarius (strain ATCC 17920 / DSM 40477 / JCM 4838 / CBS 697.72 / NBRC 16177 / NCIMB 11028 / NRRL B-12390 / A12253. 1 / ISP 5477)</name>
    <name type="common">Streptomyces tenebrarius</name>
    <dbReference type="NCBI Taxonomy" id="1933"/>
    <lineage>
        <taxon>Bacteria</taxon>
        <taxon>Bacillati</taxon>
        <taxon>Actinomycetota</taxon>
        <taxon>Actinomycetes</taxon>
        <taxon>Pseudonocardiales</taxon>
        <taxon>Pseudonocardiaceae</taxon>
        <taxon>Streptoalloteichus</taxon>
    </lineage>
</organism>
<feature type="compositionally biased region" description="Low complexity" evidence="1">
    <location>
        <begin position="442"/>
        <end position="453"/>
    </location>
</feature>
<evidence type="ECO:0000313" key="3">
    <source>
        <dbReference type="EMBL" id="MCP2261155.1"/>
    </source>
</evidence>
<reference evidence="3 4" key="1">
    <citation type="submission" date="2022-06" db="EMBL/GenBank/DDBJ databases">
        <title>Genomic Encyclopedia of Archaeal and Bacterial Type Strains, Phase II (KMG-II): from individual species to whole genera.</title>
        <authorList>
            <person name="Goeker M."/>
        </authorList>
    </citation>
    <scope>NUCLEOTIDE SEQUENCE [LARGE SCALE GENOMIC DNA]</scope>
    <source>
        <strain evidence="3 4">DSM 40477</strain>
    </source>
</reference>
<dbReference type="Proteomes" id="UP001205311">
    <property type="component" value="Unassembled WGS sequence"/>
</dbReference>
<feature type="compositionally biased region" description="Basic and acidic residues" evidence="1">
    <location>
        <begin position="363"/>
        <end position="377"/>
    </location>
</feature>
<feature type="transmembrane region" description="Helical" evidence="2">
    <location>
        <begin position="294"/>
        <end position="314"/>
    </location>
</feature>
<name>A0ABT1I0L7_STRSD</name>
<feature type="transmembrane region" description="Helical" evidence="2">
    <location>
        <begin position="231"/>
        <end position="249"/>
    </location>
</feature>
<evidence type="ECO:0000256" key="2">
    <source>
        <dbReference type="SAM" id="Phobius"/>
    </source>
</evidence>
<feature type="compositionally biased region" description="Gly residues" evidence="1">
    <location>
        <begin position="379"/>
        <end position="402"/>
    </location>
</feature>
<accession>A0ABT1I0L7</accession>
<feature type="region of interest" description="Disordered" evidence="1">
    <location>
        <begin position="442"/>
        <end position="476"/>
    </location>
</feature>
<feature type="compositionally biased region" description="Polar residues" evidence="1">
    <location>
        <begin position="465"/>
        <end position="476"/>
    </location>
</feature>
<keyword evidence="2" id="KW-0472">Membrane</keyword>
<feature type="region of interest" description="Disordered" evidence="1">
    <location>
        <begin position="363"/>
        <end position="417"/>
    </location>
</feature>
<dbReference type="EMBL" id="JAMTCP010000036">
    <property type="protein sequence ID" value="MCP2261155.1"/>
    <property type="molecule type" value="Genomic_DNA"/>
</dbReference>
<evidence type="ECO:0008006" key="5">
    <source>
        <dbReference type="Google" id="ProtNLM"/>
    </source>
</evidence>
<feature type="transmembrane region" description="Helical" evidence="2">
    <location>
        <begin position="27"/>
        <end position="49"/>
    </location>
</feature>
<evidence type="ECO:0000256" key="1">
    <source>
        <dbReference type="SAM" id="MobiDB-lite"/>
    </source>
</evidence>
<gene>
    <name evidence="3" type="ORF">LX15_004875</name>
</gene>
<evidence type="ECO:0000313" key="4">
    <source>
        <dbReference type="Proteomes" id="UP001205311"/>
    </source>
</evidence>
<feature type="transmembrane region" description="Helical" evidence="2">
    <location>
        <begin position="326"/>
        <end position="345"/>
    </location>
</feature>
<keyword evidence="2" id="KW-0812">Transmembrane</keyword>
<feature type="transmembrane region" description="Helical" evidence="2">
    <location>
        <begin position="136"/>
        <end position="158"/>
    </location>
</feature>